<dbReference type="InterPro" id="IPR027417">
    <property type="entry name" value="P-loop_NTPase"/>
</dbReference>
<dbReference type="Gene3D" id="3.40.50.300">
    <property type="entry name" value="P-loop containing nucleotide triphosphate hydrolases"/>
    <property type="match status" value="2"/>
</dbReference>
<proteinExistence type="predicted"/>
<reference evidence="3" key="1">
    <citation type="journal article" date="2021" name="PeerJ">
        <title>Extensive microbial diversity within the chicken gut microbiome revealed by metagenomics and culture.</title>
        <authorList>
            <person name="Gilroy R."/>
            <person name="Ravi A."/>
            <person name="Getino M."/>
            <person name="Pursley I."/>
            <person name="Horton D.L."/>
            <person name="Alikhan N.F."/>
            <person name="Baker D."/>
            <person name="Gharbi K."/>
            <person name="Hall N."/>
            <person name="Watson M."/>
            <person name="Adriaenssens E.M."/>
            <person name="Foster-Nyarko E."/>
            <person name="Jarju S."/>
            <person name="Secka A."/>
            <person name="Antonio M."/>
            <person name="Oren A."/>
            <person name="Chaudhuri R.R."/>
            <person name="La Ragione R."/>
            <person name="Hildebrand F."/>
            <person name="Pallen M.J."/>
        </authorList>
    </citation>
    <scope>NUCLEOTIDE SEQUENCE</scope>
    <source>
        <strain evidence="3">ChiHecec2B26-446</strain>
    </source>
</reference>
<dbReference type="InterPro" id="IPR041685">
    <property type="entry name" value="AAA_GajA/Old/RecF-like"/>
</dbReference>
<organism evidence="3 4">
    <name type="scientific">Candidatus Desulfovibrio intestinipullorum</name>
    <dbReference type="NCBI Taxonomy" id="2838536"/>
    <lineage>
        <taxon>Bacteria</taxon>
        <taxon>Pseudomonadati</taxon>
        <taxon>Thermodesulfobacteriota</taxon>
        <taxon>Desulfovibrionia</taxon>
        <taxon>Desulfovibrionales</taxon>
        <taxon>Desulfovibrionaceae</taxon>
        <taxon>Desulfovibrio</taxon>
    </lineage>
</organism>
<dbReference type="AlphaFoldDB" id="A0A9D1PUK3"/>
<evidence type="ECO:0000313" key="3">
    <source>
        <dbReference type="EMBL" id="HIV99602.1"/>
    </source>
</evidence>
<comment type="caution">
    <text evidence="3">The sequence shown here is derived from an EMBL/GenBank/DDBJ whole genome shotgun (WGS) entry which is preliminary data.</text>
</comment>
<accession>A0A9D1PUK3</accession>
<dbReference type="GO" id="GO:0000731">
    <property type="term" value="P:DNA synthesis involved in DNA repair"/>
    <property type="evidence" value="ECO:0007669"/>
    <property type="project" value="TreeGrafter"/>
</dbReference>
<dbReference type="InterPro" id="IPR003959">
    <property type="entry name" value="ATPase_AAA_core"/>
</dbReference>
<dbReference type="GO" id="GO:0005524">
    <property type="term" value="F:ATP binding"/>
    <property type="evidence" value="ECO:0007669"/>
    <property type="project" value="InterPro"/>
</dbReference>
<dbReference type="GO" id="GO:0006302">
    <property type="term" value="P:double-strand break repair"/>
    <property type="evidence" value="ECO:0007669"/>
    <property type="project" value="TreeGrafter"/>
</dbReference>
<dbReference type="InterPro" id="IPR014555">
    <property type="entry name" value="RecF-like"/>
</dbReference>
<dbReference type="CDD" id="cd00267">
    <property type="entry name" value="ABC_ATPase"/>
    <property type="match status" value="1"/>
</dbReference>
<gene>
    <name evidence="3" type="ORF">H9894_00155</name>
</gene>
<feature type="domain" description="ATPase AAA-type core" evidence="2">
    <location>
        <begin position="270"/>
        <end position="340"/>
    </location>
</feature>
<dbReference type="PANTHER" id="PTHR32182:SF22">
    <property type="entry name" value="ATP-DEPENDENT ENDONUCLEASE, OLD FAMILY-RELATED"/>
    <property type="match status" value="1"/>
</dbReference>
<feature type="domain" description="Endonuclease GajA/Old nuclease/RecF-like AAA" evidence="1">
    <location>
        <begin position="4"/>
        <end position="50"/>
    </location>
</feature>
<dbReference type="Pfam" id="PF13175">
    <property type="entry name" value="AAA_15"/>
    <property type="match status" value="1"/>
</dbReference>
<reference evidence="3" key="2">
    <citation type="submission" date="2021-04" db="EMBL/GenBank/DDBJ databases">
        <authorList>
            <person name="Gilroy R."/>
        </authorList>
    </citation>
    <scope>NUCLEOTIDE SEQUENCE</scope>
    <source>
        <strain evidence="3">ChiHecec2B26-446</strain>
    </source>
</reference>
<sequence length="354" mass="38466">MNRLTRIGIDGFRSLSDCEIRFPDNEQNALLCLVGKNGSGKSAVLHALDFAGQMFRGDISSWLAERNWQAGDLVPSARQGMLHFAIDGVVAGQAFGWSSALDPATLKCVREELRMDGRRVFELSDKGLAIKGRNVLSAAHESTGTDAEQPGVHEIFANEGSFLSTLSDKFLQACGLLEVVRFLKGMAFQETQNVHLLRQRSRKADRTDDAGRGKTSLACRVAALSASDRQRLLEKMQGFFPWIAGIRIVSLPGGTRELVFREQDESGSAPARREVPAAQAGDGLLRLTALLCALLSSDTVLAVNEIENGLHPEMIGQLVQELRSSGKQIVFTTHSPVVVNALPDDVARESVLLS</sequence>
<dbReference type="Proteomes" id="UP000886752">
    <property type="component" value="Unassembled WGS sequence"/>
</dbReference>
<dbReference type="PIRSF" id="PIRSF029347">
    <property type="entry name" value="RecF"/>
    <property type="match status" value="1"/>
</dbReference>
<dbReference type="EMBL" id="DXHV01000005">
    <property type="protein sequence ID" value="HIV99602.1"/>
    <property type="molecule type" value="Genomic_DNA"/>
</dbReference>
<dbReference type="PANTHER" id="PTHR32182">
    <property type="entry name" value="DNA REPLICATION AND REPAIR PROTEIN RECF"/>
    <property type="match status" value="1"/>
</dbReference>
<evidence type="ECO:0000259" key="2">
    <source>
        <dbReference type="Pfam" id="PF13304"/>
    </source>
</evidence>
<protein>
    <submittedName>
        <fullName evidence="3">AAA family ATPase</fullName>
    </submittedName>
</protein>
<name>A0A9D1PUK3_9BACT</name>
<dbReference type="SUPFAM" id="SSF52540">
    <property type="entry name" value="P-loop containing nucleoside triphosphate hydrolases"/>
    <property type="match status" value="1"/>
</dbReference>
<evidence type="ECO:0000259" key="1">
    <source>
        <dbReference type="Pfam" id="PF13175"/>
    </source>
</evidence>
<evidence type="ECO:0000313" key="4">
    <source>
        <dbReference type="Proteomes" id="UP000886752"/>
    </source>
</evidence>
<dbReference type="Pfam" id="PF13304">
    <property type="entry name" value="AAA_21"/>
    <property type="match status" value="1"/>
</dbReference>
<dbReference type="GO" id="GO:0016887">
    <property type="term" value="F:ATP hydrolysis activity"/>
    <property type="evidence" value="ECO:0007669"/>
    <property type="project" value="InterPro"/>
</dbReference>